<dbReference type="EMBL" id="PQFF01000162">
    <property type="protein sequence ID" value="RHZ77839.1"/>
    <property type="molecule type" value="Genomic_DNA"/>
</dbReference>
<organism evidence="2 3">
    <name type="scientific">Diversispora epigaea</name>
    <dbReference type="NCBI Taxonomy" id="1348612"/>
    <lineage>
        <taxon>Eukaryota</taxon>
        <taxon>Fungi</taxon>
        <taxon>Fungi incertae sedis</taxon>
        <taxon>Mucoromycota</taxon>
        <taxon>Glomeromycotina</taxon>
        <taxon>Glomeromycetes</taxon>
        <taxon>Diversisporales</taxon>
        <taxon>Diversisporaceae</taxon>
        <taxon>Diversispora</taxon>
    </lineage>
</organism>
<evidence type="ECO:0000313" key="2">
    <source>
        <dbReference type="EMBL" id="RHZ77839.1"/>
    </source>
</evidence>
<gene>
    <name evidence="2" type="ORF">Glove_172g35</name>
</gene>
<feature type="compositionally biased region" description="Polar residues" evidence="1">
    <location>
        <begin position="1"/>
        <end position="12"/>
    </location>
</feature>
<comment type="caution">
    <text evidence="2">The sequence shown here is derived from an EMBL/GenBank/DDBJ whole genome shotgun (WGS) entry which is preliminary data.</text>
</comment>
<dbReference type="AlphaFoldDB" id="A0A397IP86"/>
<feature type="compositionally biased region" description="Low complexity" evidence="1">
    <location>
        <begin position="13"/>
        <end position="26"/>
    </location>
</feature>
<protein>
    <submittedName>
        <fullName evidence="2">Uncharacterized protein</fullName>
    </submittedName>
</protein>
<evidence type="ECO:0000313" key="3">
    <source>
        <dbReference type="Proteomes" id="UP000266861"/>
    </source>
</evidence>
<dbReference type="Proteomes" id="UP000266861">
    <property type="component" value="Unassembled WGS sequence"/>
</dbReference>
<accession>A0A397IP86</accession>
<dbReference type="OrthoDB" id="2254641at2759"/>
<sequence>MSSASNSPLKVSTEQQQKQQPEPTETNNKRNNDGNNRNSNEMNAMINTLQNSLEGVQNSFCNAYSTLVTNLKQSFDMMKAMNSVLEQFLLANIHISTKIQQVNKSAKFIPSLLTINLENKGQFPIPNITCILIFEKKDLEKQVIFEIECIESVSQEIMKPNSTLVTNLKQSFDMMKAMNSVLEQFLLANIHISTKIQQVNKSAKFIPSLLTINLENKGQFPIPNITCILIFEKKDLEKQVIFEIECIESVSQEIMKPNSVSKRSHSIFANLINSHEESFTLNPQTQIIEKILLAPSELHQYNVKVLVNFPSPGTGKTLQTEHMFGLYLIDQCEKRLHAGPKLFDEPLSFITVDLSPFILRKLWNVHPSIGLHDGLIFELIWTDKFWMFICIKEWIGDNCSMVSCKVSSITLMGSEIVLKILEELKVLGNLNNNNNPRPLCGPNNNNI</sequence>
<proteinExistence type="predicted"/>
<name>A0A397IP86_9GLOM</name>
<keyword evidence="3" id="KW-1185">Reference proteome</keyword>
<reference evidence="2 3" key="1">
    <citation type="submission" date="2018-08" db="EMBL/GenBank/DDBJ databases">
        <title>Genome and evolution of the arbuscular mycorrhizal fungus Diversispora epigaea (formerly Glomus versiforme) and its bacterial endosymbionts.</title>
        <authorList>
            <person name="Sun X."/>
            <person name="Fei Z."/>
            <person name="Harrison M."/>
        </authorList>
    </citation>
    <scope>NUCLEOTIDE SEQUENCE [LARGE SCALE GENOMIC DNA]</scope>
    <source>
        <strain evidence="2 3">IT104</strain>
    </source>
</reference>
<feature type="region of interest" description="Disordered" evidence="1">
    <location>
        <begin position="1"/>
        <end position="41"/>
    </location>
</feature>
<evidence type="ECO:0000256" key="1">
    <source>
        <dbReference type="SAM" id="MobiDB-lite"/>
    </source>
</evidence>